<dbReference type="PROSITE" id="PS50949">
    <property type="entry name" value="HTH_GNTR"/>
    <property type="match status" value="1"/>
</dbReference>
<dbReference type="PANTHER" id="PTHR43537:SF39">
    <property type="entry name" value="HTH-TYPE TRANSCRIPTIONAL REGULATOR MCBR"/>
    <property type="match status" value="1"/>
</dbReference>
<dbReference type="Proteomes" id="UP001301140">
    <property type="component" value="Unassembled WGS sequence"/>
</dbReference>
<dbReference type="InterPro" id="IPR036390">
    <property type="entry name" value="WH_DNA-bd_sf"/>
</dbReference>
<dbReference type="InterPro" id="IPR011711">
    <property type="entry name" value="GntR_C"/>
</dbReference>
<keyword evidence="3" id="KW-0804">Transcription</keyword>
<comment type="caution">
    <text evidence="6">The sequence shown here is derived from an EMBL/GenBank/DDBJ whole genome shotgun (WGS) entry which is preliminary data.</text>
</comment>
<dbReference type="CDD" id="cd07377">
    <property type="entry name" value="WHTH_GntR"/>
    <property type="match status" value="1"/>
</dbReference>
<feature type="region of interest" description="Disordered" evidence="4">
    <location>
        <begin position="19"/>
        <end position="51"/>
    </location>
</feature>
<dbReference type="AlphaFoldDB" id="A0AAP4D6I3"/>
<dbReference type="SMART" id="SM00345">
    <property type="entry name" value="HTH_GNTR"/>
    <property type="match status" value="1"/>
</dbReference>
<dbReference type="Pfam" id="PF07729">
    <property type="entry name" value="FCD"/>
    <property type="match status" value="1"/>
</dbReference>
<dbReference type="RefSeq" id="WP_327789046.1">
    <property type="nucleotide sequence ID" value="NZ_JARGEQ010000091.1"/>
</dbReference>
<keyword evidence="7" id="KW-1185">Reference proteome</keyword>
<dbReference type="InterPro" id="IPR036388">
    <property type="entry name" value="WH-like_DNA-bd_sf"/>
</dbReference>
<dbReference type="SUPFAM" id="SSF48008">
    <property type="entry name" value="GntR ligand-binding domain-like"/>
    <property type="match status" value="1"/>
</dbReference>
<dbReference type="Gene3D" id="1.20.120.530">
    <property type="entry name" value="GntR ligand-binding domain-like"/>
    <property type="match status" value="1"/>
</dbReference>
<dbReference type="SMART" id="SM00895">
    <property type="entry name" value="FCD"/>
    <property type="match status" value="1"/>
</dbReference>
<evidence type="ECO:0000256" key="3">
    <source>
        <dbReference type="ARBA" id="ARBA00023163"/>
    </source>
</evidence>
<evidence type="ECO:0000259" key="5">
    <source>
        <dbReference type="PROSITE" id="PS50949"/>
    </source>
</evidence>
<keyword evidence="1" id="KW-0805">Transcription regulation</keyword>
<evidence type="ECO:0000313" key="6">
    <source>
        <dbReference type="EMBL" id="MDF1586631.1"/>
    </source>
</evidence>
<evidence type="ECO:0000313" key="7">
    <source>
        <dbReference type="Proteomes" id="UP001301140"/>
    </source>
</evidence>
<dbReference type="InterPro" id="IPR008920">
    <property type="entry name" value="TF_FadR/GntR_C"/>
</dbReference>
<proteinExistence type="predicted"/>
<evidence type="ECO:0000256" key="4">
    <source>
        <dbReference type="SAM" id="MobiDB-lite"/>
    </source>
</evidence>
<dbReference type="PANTHER" id="PTHR43537">
    <property type="entry name" value="TRANSCRIPTIONAL REGULATOR, GNTR FAMILY"/>
    <property type="match status" value="1"/>
</dbReference>
<reference evidence="6 7" key="1">
    <citation type="submission" date="2023-03" db="EMBL/GenBank/DDBJ databases">
        <title>YIM 152171 draft genome.</title>
        <authorList>
            <person name="Yang Z."/>
        </authorList>
    </citation>
    <scope>NUCLEOTIDE SEQUENCE [LARGE SCALE GENOMIC DNA]</scope>
    <source>
        <strain evidence="6 7">YIM 152171</strain>
    </source>
</reference>
<dbReference type="EMBL" id="JARGEQ010000091">
    <property type="protein sequence ID" value="MDF1586631.1"/>
    <property type="molecule type" value="Genomic_DNA"/>
</dbReference>
<sequence>MDLQAAIAIRAPDAPLALSAAHDAGSSGPGGGGPRRQRPLPLQPLDTGGGAARHSAVYDALREALMDGRLAPGTILTIRKVASSLGTSTMPVREALHRLAAHGALESLPNRSYRLILMSRETWHQTLEIRLQLECLAVRRAAGMLSPGQLAQLDEITAEMAARPPPDPQRYLTLNRNFHFVIYEATGMPVLVELIGMIWLRVGPLLHACSSPYDIATANECHATILKALRKGDGETAAAALREDLLTANRVLLPGLNVSEPASGTEDR</sequence>
<dbReference type="Gene3D" id="1.10.10.10">
    <property type="entry name" value="Winged helix-like DNA-binding domain superfamily/Winged helix DNA-binding domain"/>
    <property type="match status" value="1"/>
</dbReference>
<dbReference type="InterPro" id="IPR000524">
    <property type="entry name" value="Tscrpt_reg_HTH_GntR"/>
</dbReference>
<gene>
    <name evidence="6" type="ORF">PZ740_09580</name>
</gene>
<protein>
    <submittedName>
        <fullName evidence="6">GntR family transcriptional regulator</fullName>
    </submittedName>
</protein>
<feature type="domain" description="HTH gntR-type" evidence="5">
    <location>
        <begin position="51"/>
        <end position="118"/>
    </location>
</feature>
<dbReference type="GO" id="GO:0003700">
    <property type="term" value="F:DNA-binding transcription factor activity"/>
    <property type="evidence" value="ECO:0007669"/>
    <property type="project" value="InterPro"/>
</dbReference>
<keyword evidence="2" id="KW-0238">DNA-binding</keyword>
<name>A0AAP4D6I3_9PROT</name>
<dbReference type="SUPFAM" id="SSF46785">
    <property type="entry name" value="Winged helix' DNA-binding domain"/>
    <property type="match status" value="1"/>
</dbReference>
<evidence type="ECO:0000256" key="2">
    <source>
        <dbReference type="ARBA" id="ARBA00023125"/>
    </source>
</evidence>
<dbReference type="GO" id="GO:0003677">
    <property type="term" value="F:DNA binding"/>
    <property type="evidence" value="ECO:0007669"/>
    <property type="project" value="UniProtKB-KW"/>
</dbReference>
<organism evidence="6 7">
    <name type="scientific">Marinimicrococcus flavescens</name>
    <dbReference type="NCBI Taxonomy" id="3031815"/>
    <lineage>
        <taxon>Bacteria</taxon>
        <taxon>Pseudomonadati</taxon>
        <taxon>Pseudomonadota</taxon>
        <taxon>Alphaproteobacteria</taxon>
        <taxon>Geminicoccales</taxon>
        <taxon>Geminicoccaceae</taxon>
        <taxon>Marinimicrococcus</taxon>
    </lineage>
</organism>
<evidence type="ECO:0000256" key="1">
    <source>
        <dbReference type="ARBA" id="ARBA00023015"/>
    </source>
</evidence>
<dbReference type="Pfam" id="PF00392">
    <property type="entry name" value="GntR"/>
    <property type="match status" value="1"/>
</dbReference>
<accession>A0AAP4D6I3</accession>